<dbReference type="Pfam" id="PF01026">
    <property type="entry name" value="TatD_DNase"/>
    <property type="match status" value="1"/>
</dbReference>
<name>A0A1M7ZAG3_9BACT</name>
<evidence type="ECO:0000313" key="1">
    <source>
        <dbReference type="EMBL" id="SHO61790.1"/>
    </source>
</evidence>
<dbReference type="Proteomes" id="UP000184609">
    <property type="component" value="Unassembled WGS sequence"/>
</dbReference>
<dbReference type="STRING" id="1073327.SAMN04488108_1574"/>
<dbReference type="EMBL" id="FRXN01000002">
    <property type="protein sequence ID" value="SHO61790.1"/>
    <property type="molecule type" value="Genomic_DNA"/>
</dbReference>
<proteinExistence type="predicted"/>
<dbReference type="OrthoDB" id="664222at2"/>
<dbReference type="PANTHER" id="PTHR46124:SF2">
    <property type="entry name" value="D-AMINOACYL-TRNA DEACYLASE"/>
    <property type="match status" value="1"/>
</dbReference>
<gene>
    <name evidence="1" type="ORF">SAMN04488108_1574</name>
</gene>
<dbReference type="SUPFAM" id="SSF51556">
    <property type="entry name" value="Metallo-dependent hydrolases"/>
    <property type="match status" value="1"/>
</dbReference>
<sequence>MTFFDFHTHHSLLKKSIYNLAEQEDPKSDSYFSVGIHPWNLNEEWEKEFVRVKNFSSLSNCLAIGESGFDRLWGPDLALQRKVFYEHAKLAYELQIPLILHLVKGHDLLLEYLKSEVRVPQIIWHGFNLKSHMAEQVLDFPISFSFGKAILKSDSNASHWLKKCPLDRVFFETDDSQLSIDSIYKSASVILQLSEEELTQQVRNNWNKISSRKIE</sequence>
<organism evidence="1 2">
    <name type="scientific">Algoriphagus zhangzhouensis</name>
    <dbReference type="NCBI Taxonomy" id="1073327"/>
    <lineage>
        <taxon>Bacteria</taxon>
        <taxon>Pseudomonadati</taxon>
        <taxon>Bacteroidota</taxon>
        <taxon>Cytophagia</taxon>
        <taxon>Cytophagales</taxon>
        <taxon>Cyclobacteriaceae</taxon>
        <taxon>Algoriphagus</taxon>
    </lineage>
</organism>
<accession>A0A1M7ZAG3</accession>
<dbReference type="GO" id="GO:0016788">
    <property type="term" value="F:hydrolase activity, acting on ester bonds"/>
    <property type="evidence" value="ECO:0007669"/>
    <property type="project" value="InterPro"/>
</dbReference>
<keyword evidence="2" id="KW-1185">Reference proteome</keyword>
<dbReference type="PANTHER" id="PTHR46124">
    <property type="entry name" value="D-AMINOACYL-TRNA DEACYLASE"/>
    <property type="match status" value="1"/>
</dbReference>
<dbReference type="AlphaFoldDB" id="A0A1M7ZAG3"/>
<dbReference type="RefSeq" id="WP_073571232.1">
    <property type="nucleotide sequence ID" value="NZ_FRXN01000002.1"/>
</dbReference>
<dbReference type="InterPro" id="IPR001130">
    <property type="entry name" value="TatD-like"/>
</dbReference>
<protein>
    <submittedName>
        <fullName evidence="1">TatD DNase family protein</fullName>
    </submittedName>
</protein>
<evidence type="ECO:0000313" key="2">
    <source>
        <dbReference type="Proteomes" id="UP000184609"/>
    </source>
</evidence>
<reference evidence="2" key="1">
    <citation type="submission" date="2016-12" db="EMBL/GenBank/DDBJ databases">
        <authorList>
            <person name="Varghese N."/>
            <person name="Submissions S."/>
        </authorList>
    </citation>
    <scope>NUCLEOTIDE SEQUENCE [LARGE SCALE GENOMIC DNA]</scope>
    <source>
        <strain evidence="2">DSM 25035</strain>
    </source>
</reference>
<dbReference type="InterPro" id="IPR032466">
    <property type="entry name" value="Metal_Hydrolase"/>
</dbReference>
<dbReference type="Gene3D" id="3.20.20.140">
    <property type="entry name" value="Metal-dependent hydrolases"/>
    <property type="match status" value="1"/>
</dbReference>